<dbReference type="EMBL" id="CP023564">
    <property type="protein sequence ID" value="ATG53368.1"/>
    <property type="molecule type" value="Genomic_DNA"/>
</dbReference>
<dbReference type="KEGG" id="bgg:CFK41_00190"/>
<evidence type="ECO:0000313" key="4">
    <source>
        <dbReference type="Proteomes" id="UP000217889"/>
    </source>
</evidence>
<keyword evidence="1" id="KW-0119">Carbohydrate metabolism</keyword>
<dbReference type="SUPFAM" id="SSF51658">
    <property type="entry name" value="Xylose isomerase-like"/>
    <property type="match status" value="1"/>
</dbReference>
<keyword evidence="4" id="KW-1185">Reference proteome</keyword>
<dbReference type="Proteomes" id="UP000217889">
    <property type="component" value="Chromosome"/>
</dbReference>
<protein>
    <submittedName>
        <fullName evidence="3">Sugar phosphate isomerase</fullName>
    </submittedName>
</protein>
<evidence type="ECO:0000259" key="2">
    <source>
        <dbReference type="Pfam" id="PF01261"/>
    </source>
</evidence>
<dbReference type="Pfam" id="PF01261">
    <property type="entry name" value="AP_endonuc_2"/>
    <property type="match status" value="1"/>
</dbReference>
<keyword evidence="3" id="KW-0413">Isomerase</keyword>
<evidence type="ECO:0000313" key="3">
    <source>
        <dbReference type="EMBL" id="ATG53368.1"/>
    </source>
</evidence>
<evidence type="ECO:0000256" key="1">
    <source>
        <dbReference type="ARBA" id="ARBA00023277"/>
    </source>
</evidence>
<dbReference type="AlphaFoldDB" id="A0A291GT15"/>
<accession>A0A291GT15</accession>
<dbReference type="PANTHER" id="PTHR12110:SF53">
    <property type="entry name" value="BLR5974 PROTEIN"/>
    <property type="match status" value="1"/>
</dbReference>
<dbReference type="PANTHER" id="PTHR12110">
    <property type="entry name" value="HYDROXYPYRUVATE ISOMERASE"/>
    <property type="match status" value="1"/>
</dbReference>
<gene>
    <name evidence="3" type="ORF">CFK41_00190</name>
</gene>
<reference evidence="3 4" key="1">
    <citation type="journal article" date="2014" name="Int. J. Syst. Evol. Microbiol.">
        <title>Brachybacterium ginsengisoli sp. nov., isolated from soil of a ginseng field.</title>
        <authorList>
            <person name="Hoang V.A."/>
            <person name="Kim Y.J."/>
            <person name="Nguyen N.L."/>
            <person name="Yang D.C."/>
        </authorList>
    </citation>
    <scope>NUCLEOTIDE SEQUENCE [LARGE SCALE GENOMIC DNA]</scope>
    <source>
        <strain evidence="3 4">DCY80</strain>
    </source>
</reference>
<dbReference type="OrthoDB" id="9794305at2"/>
<name>A0A291GT15_9MICO</name>
<dbReference type="RefSeq" id="WP_096797847.1">
    <property type="nucleotide sequence ID" value="NZ_CP023564.1"/>
</dbReference>
<proteinExistence type="predicted"/>
<dbReference type="InterPro" id="IPR013022">
    <property type="entry name" value="Xyl_isomerase-like_TIM-brl"/>
</dbReference>
<dbReference type="InterPro" id="IPR036237">
    <property type="entry name" value="Xyl_isomerase-like_sf"/>
</dbReference>
<feature type="domain" description="Xylose isomerase-like TIM barrel" evidence="2">
    <location>
        <begin position="58"/>
        <end position="257"/>
    </location>
</feature>
<dbReference type="Gene3D" id="3.20.20.150">
    <property type="entry name" value="Divalent-metal-dependent TIM barrel enzymes"/>
    <property type="match status" value="1"/>
</dbReference>
<dbReference type="GO" id="GO:0016853">
    <property type="term" value="F:isomerase activity"/>
    <property type="evidence" value="ECO:0007669"/>
    <property type="project" value="UniProtKB-KW"/>
</dbReference>
<organism evidence="3 4">
    <name type="scientific">Brachybacterium ginsengisoli</name>
    <dbReference type="NCBI Taxonomy" id="1331682"/>
    <lineage>
        <taxon>Bacteria</taxon>
        <taxon>Bacillati</taxon>
        <taxon>Actinomycetota</taxon>
        <taxon>Actinomycetes</taxon>
        <taxon>Micrococcales</taxon>
        <taxon>Dermabacteraceae</taxon>
        <taxon>Brachybacterium</taxon>
    </lineage>
</organism>
<sequence length="280" mass="30235">MTTALDPTPSLDSIKALHTWSLFRTMGRFVAPGSAPSGGLTENASADGLALLELPGQLAAHGFASAQLCHFYLPRTDASYLAEVRDAFDTAGVDIEVLLVDDGDLTHPEQGDEQQRWLSGWLDIAEQLGVPRVRVPAGDQAPSEETIAASARRLRALAAEHPDLRVLTENWKSLLVDAEVTRDLLDRLEGAVGLLIDTGNWNGEDKYTQIAAVAGEAECSQVKVRESAPGVLDAGDLTRCLEVLRDAGYAGRISYVYAGTDDDEWARLDEMHEIARAVRG</sequence>
<dbReference type="InterPro" id="IPR050312">
    <property type="entry name" value="IolE/XylAMocC-like"/>
</dbReference>